<dbReference type="AlphaFoldDB" id="A0A194UZN3"/>
<accession>A0A194UZN3</accession>
<evidence type="ECO:0000256" key="2">
    <source>
        <dbReference type="ARBA" id="ARBA00005372"/>
    </source>
</evidence>
<evidence type="ECO:0000259" key="5">
    <source>
        <dbReference type="Pfam" id="PF01370"/>
    </source>
</evidence>
<dbReference type="PANTHER" id="PTHR43162">
    <property type="match status" value="1"/>
</dbReference>
<comment type="similarity">
    <text evidence="2">Belongs to the fgaFS/easG family.</text>
</comment>
<dbReference type="InterPro" id="IPR051604">
    <property type="entry name" value="Ergot_Alk_Oxidoreductase"/>
</dbReference>
<dbReference type="InterPro" id="IPR036291">
    <property type="entry name" value="NAD(P)-bd_dom_sf"/>
</dbReference>
<dbReference type="SUPFAM" id="SSF51735">
    <property type="entry name" value="NAD(P)-binding Rossmann-fold domains"/>
    <property type="match status" value="1"/>
</dbReference>
<evidence type="ECO:0000313" key="7">
    <source>
        <dbReference type="Proteomes" id="UP000078576"/>
    </source>
</evidence>
<evidence type="ECO:0000256" key="1">
    <source>
        <dbReference type="ARBA" id="ARBA00005107"/>
    </source>
</evidence>
<dbReference type="GO" id="GO:0035835">
    <property type="term" value="P:indole alkaloid biosynthetic process"/>
    <property type="evidence" value="ECO:0007669"/>
    <property type="project" value="UniProtKB-UniPathway"/>
</dbReference>
<keyword evidence="4" id="KW-0560">Oxidoreductase</keyword>
<dbReference type="InterPro" id="IPR019901">
    <property type="entry name" value="Ergot_alkaloid_biosynthesis"/>
</dbReference>
<dbReference type="Proteomes" id="UP000078576">
    <property type="component" value="Unassembled WGS sequence"/>
</dbReference>
<protein>
    <submittedName>
        <fullName evidence="6">Agroclavine dehydrogenase</fullName>
    </submittedName>
</protein>
<organism evidence="6 7">
    <name type="scientific">Cytospora mali</name>
    <name type="common">Apple Valsa canker fungus</name>
    <name type="synonym">Valsa mali</name>
    <dbReference type="NCBI Taxonomy" id="578113"/>
    <lineage>
        <taxon>Eukaryota</taxon>
        <taxon>Fungi</taxon>
        <taxon>Dikarya</taxon>
        <taxon>Ascomycota</taxon>
        <taxon>Pezizomycotina</taxon>
        <taxon>Sordariomycetes</taxon>
        <taxon>Sordariomycetidae</taxon>
        <taxon>Diaporthales</taxon>
        <taxon>Cytosporaceae</taxon>
        <taxon>Cytospora</taxon>
    </lineage>
</organism>
<keyword evidence="7" id="KW-1185">Reference proteome</keyword>
<dbReference type="Gene3D" id="3.40.50.720">
    <property type="entry name" value="NAD(P)-binding Rossmann-like Domain"/>
    <property type="match status" value="1"/>
</dbReference>
<dbReference type="Gene3D" id="3.90.25.10">
    <property type="entry name" value="UDP-galactose 4-epimerase, domain 1"/>
    <property type="match status" value="1"/>
</dbReference>
<gene>
    <name evidence="6" type="ORF">VP1G_04444</name>
</gene>
<feature type="domain" description="NAD-dependent epimerase/dehydratase" evidence="5">
    <location>
        <begin position="8"/>
        <end position="115"/>
    </location>
</feature>
<dbReference type="Pfam" id="PF01370">
    <property type="entry name" value="Epimerase"/>
    <property type="match status" value="1"/>
</dbReference>
<sequence>MASPTGTILITGGSGKVGSCLADLCQSSSTPYLLAHRSSSSSTSSTGRPTVKFDWTDRATWSNPFTTNSSKTSPITAVFLVSPRIFDSAAIINDFIDLARTQHGVNRFVLLGSSAIEAGGPSYGATAKYMQDLGGQGEIEFGVMRPTWFMDNWSEHDILRRPVREEGKVYSATGDGKIPWVSKTDIAACAFQALTAERAPNGDYIILGPELLSYGDCADILTEITGKKIIHENVTAEELASHYTKIMGFSEVHANFLGSMDVMIKNGLENRLNDVVLSVTGKKPKTFREFAQEHRDAWI</sequence>
<dbReference type="OrthoDB" id="9997102at2759"/>
<dbReference type="PANTHER" id="PTHR43162:SF1">
    <property type="entry name" value="PRESTALK A DIFFERENTIATION PROTEIN A"/>
    <property type="match status" value="1"/>
</dbReference>
<proteinExistence type="inferred from homology"/>
<dbReference type="NCBIfam" id="TIGR03649">
    <property type="entry name" value="ergot_EASG"/>
    <property type="match status" value="1"/>
</dbReference>
<comment type="pathway">
    <text evidence="1">Alkaloid biosynthesis; ergot alkaloid biosynthesis.</text>
</comment>
<evidence type="ECO:0000313" key="6">
    <source>
        <dbReference type="EMBL" id="KUI57114.1"/>
    </source>
</evidence>
<dbReference type="InterPro" id="IPR001509">
    <property type="entry name" value="Epimerase_deHydtase"/>
</dbReference>
<dbReference type="GO" id="GO:0016491">
    <property type="term" value="F:oxidoreductase activity"/>
    <property type="evidence" value="ECO:0007669"/>
    <property type="project" value="UniProtKB-KW"/>
</dbReference>
<keyword evidence="3" id="KW-0017">Alkaloid metabolism</keyword>
<evidence type="ECO:0000256" key="4">
    <source>
        <dbReference type="ARBA" id="ARBA00023002"/>
    </source>
</evidence>
<dbReference type="EMBL" id="KN714696">
    <property type="protein sequence ID" value="KUI57114.1"/>
    <property type="molecule type" value="Genomic_DNA"/>
</dbReference>
<name>A0A194UZN3_CYTMA</name>
<evidence type="ECO:0000256" key="3">
    <source>
        <dbReference type="ARBA" id="ARBA00022589"/>
    </source>
</evidence>
<reference evidence="7" key="1">
    <citation type="submission" date="2014-12" db="EMBL/GenBank/DDBJ databases">
        <title>Genome Sequence of Valsa Canker Pathogens Uncovers a Specific Adaption of Colonization on Woody Bark.</title>
        <authorList>
            <person name="Yin Z."/>
            <person name="Liu H."/>
            <person name="Gao X."/>
            <person name="Li Z."/>
            <person name="Song N."/>
            <person name="Ke X."/>
            <person name="Dai Q."/>
            <person name="Wu Y."/>
            <person name="Sun Y."/>
            <person name="Xu J.-R."/>
            <person name="Kang Z.K."/>
            <person name="Wang L."/>
            <person name="Huang L."/>
        </authorList>
    </citation>
    <scope>NUCLEOTIDE SEQUENCE [LARGE SCALE GENOMIC DNA]</scope>
    <source>
        <strain evidence="7">SXYL134</strain>
    </source>
</reference>
<dbReference type="UniPathway" id="UPA00327"/>